<evidence type="ECO:0000313" key="1">
    <source>
        <dbReference type="EMBL" id="PWA58830.1"/>
    </source>
</evidence>
<evidence type="ECO:0000313" key="2">
    <source>
        <dbReference type="Proteomes" id="UP000245207"/>
    </source>
</evidence>
<protein>
    <submittedName>
        <fullName evidence="1">Uncharacterized protein</fullName>
    </submittedName>
</protein>
<organism evidence="1 2">
    <name type="scientific">Artemisia annua</name>
    <name type="common">Sweet wormwood</name>
    <dbReference type="NCBI Taxonomy" id="35608"/>
    <lineage>
        <taxon>Eukaryota</taxon>
        <taxon>Viridiplantae</taxon>
        <taxon>Streptophyta</taxon>
        <taxon>Embryophyta</taxon>
        <taxon>Tracheophyta</taxon>
        <taxon>Spermatophyta</taxon>
        <taxon>Magnoliopsida</taxon>
        <taxon>eudicotyledons</taxon>
        <taxon>Gunneridae</taxon>
        <taxon>Pentapetalae</taxon>
        <taxon>asterids</taxon>
        <taxon>campanulids</taxon>
        <taxon>Asterales</taxon>
        <taxon>Asteraceae</taxon>
        <taxon>Asteroideae</taxon>
        <taxon>Anthemideae</taxon>
        <taxon>Artemisiinae</taxon>
        <taxon>Artemisia</taxon>
    </lineage>
</organism>
<reference evidence="1 2" key="1">
    <citation type="journal article" date="2018" name="Mol. Plant">
        <title>The genome of Artemisia annua provides insight into the evolution of Asteraceae family and artemisinin biosynthesis.</title>
        <authorList>
            <person name="Shen Q."/>
            <person name="Zhang L."/>
            <person name="Liao Z."/>
            <person name="Wang S."/>
            <person name="Yan T."/>
            <person name="Shi P."/>
            <person name="Liu M."/>
            <person name="Fu X."/>
            <person name="Pan Q."/>
            <person name="Wang Y."/>
            <person name="Lv Z."/>
            <person name="Lu X."/>
            <person name="Zhang F."/>
            <person name="Jiang W."/>
            <person name="Ma Y."/>
            <person name="Chen M."/>
            <person name="Hao X."/>
            <person name="Li L."/>
            <person name="Tang Y."/>
            <person name="Lv G."/>
            <person name="Zhou Y."/>
            <person name="Sun X."/>
            <person name="Brodelius P.E."/>
            <person name="Rose J.K.C."/>
            <person name="Tang K."/>
        </authorList>
    </citation>
    <scope>NUCLEOTIDE SEQUENCE [LARGE SCALE GENOMIC DNA]</scope>
    <source>
        <strain evidence="2">cv. Huhao1</strain>
        <tissue evidence="1">Leaf</tissue>
    </source>
</reference>
<gene>
    <name evidence="1" type="ORF">CTI12_AA396370</name>
</gene>
<proteinExistence type="predicted"/>
<dbReference type="Proteomes" id="UP000245207">
    <property type="component" value="Unassembled WGS sequence"/>
</dbReference>
<dbReference type="AlphaFoldDB" id="A0A2U1MC48"/>
<keyword evidence="2" id="KW-1185">Reference proteome</keyword>
<comment type="caution">
    <text evidence="1">The sequence shown here is derived from an EMBL/GenBank/DDBJ whole genome shotgun (WGS) entry which is preliminary data.</text>
</comment>
<accession>A0A2U1MC48</accession>
<dbReference type="EMBL" id="PKPP01005785">
    <property type="protein sequence ID" value="PWA58830.1"/>
    <property type="molecule type" value="Genomic_DNA"/>
</dbReference>
<sequence>MRQAEKEWLKEDEAADKALKKLSKDGKKTKDGKTTYSKKEKKWGLVVADGATVSLWQKKRPSNRLLYGNYQPVTKYIT</sequence>
<name>A0A2U1MC48_ARTAN</name>